<protein>
    <submittedName>
        <fullName evidence="4">40S ribosomal protein s15-like</fullName>
    </submittedName>
</protein>
<proteinExistence type="inferred from homology"/>
<comment type="similarity">
    <text evidence="1">Belongs to the universal ribosomal protein uS19 family.</text>
</comment>
<dbReference type="InterPro" id="IPR002222">
    <property type="entry name" value="Ribosomal_uS19"/>
</dbReference>
<evidence type="ECO:0000256" key="3">
    <source>
        <dbReference type="ARBA" id="ARBA00023274"/>
    </source>
</evidence>
<dbReference type="GO" id="GO:0000028">
    <property type="term" value="P:ribosomal small subunit assembly"/>
    <property type="evidence" value="ECO:0007669"/>
    <property type="project" value="TreeGrafter"/>
</dbReference>
<dbReference type="PANTHER" id="PTHR11880">
    <property type="entry name" value="RIBOSOMAL PROTEIN S19P FAMILY MEMBER"/>
    <property type="match status" value="1"/>
</dbReference>
<dbReference type="STRING" id="57577.A0A2K3N5Q0"/>
<dbReference type="AlphaFoldDB" id="A0A2K3N5Q0"/>
<gene>
    <name evidence="4" type="ORF">L195_g021566</name>
</gene>
<evidence type="ECO:0000256" key="2">
    <source>
        <dbReference type="ARBA" id="ARBA00022980"/>
    </source>
</evidence>
<dbReference type="GO" id="GO:0006412">
    <property type="term" value="P:translation"/>
    <property type="evidence" value="ECO:0007669"/>
    <property type="project" value="InterPro"/>
</dbReference>
<name>A0A2K3N5Q0_TRIPR</name>
<dbReference type="GO" id="GO:0003735">
    <property type="term" value="F:structural constituent of ribosome"/>
    <property type="evidence" value="ECO:0007669"/>
    <property type="project" value="InterPro"/>
</dbReference>
<evidence type="ECO:0000256" key="1">
    <source>
        <dbReference type="ARBA" id="ARBA00007345"/>
    </source>
</evidence>
<comment type="caution">
    <text evidence="4">The sequence shown here is derived from an EMBL/GenBank/DDBJ whole genome shotgun (WGS) entry which is preliminary data.</text>
</comment>
<reference evidence="4 5" key="1">
    <citation type="journal article" date="2014" name="Am. J. Bot.">
        <title>Genome assembly and annotation for red clover (Trifolium pratense; Fabaceae).</title>
        <authorList>
            <person name="Istvanek J."/>
            <person name="Jaros M."/>
            <person name="Krenek A."/>
            <person name="Repkova J."/>
        </authorList>
    </citation>
    <scope>NUCLEOTIDE SEQUENCE [LARGE SCALE GENOMIC DNA]</scope>
    <source>
        <strain evidence="5">cv. Tatra</strain>
        <tissue evidence="4">Young leaves</tissue>
    </source>
</reference>
<evidence type="ECO:0000313" key="5">
    <source>
        <dbReference type="Proteomes" id="UP000236291"/>
    </source>
</evidence>
<evidence type="ECO:0000313" key="4">
    <source>
        <dbReference type="EMBL" id="PNX98324.1"/>
    </source>
</evidence>
<dbReference type="Proteomes" id="UP000236291">
    <property type="component" value="Unassembled WGS sequence"/>
</dbReference>
<dbReference type="InterPro" id="IPR023575">
    <property type="entry name" value="Ribosomal_uS19_SF"/>
</dbReference>
<reference evidence="4 5" key="2">
    <citation type="journal article" date="2017" name="Front. Plant Sci.">
        <title>Gene Classification and Mining of Molecular Markers Useful in Red Clover (Trifolium pratense) Breeding.</title>
        <authorList>
            <person name="Istvanek J."/>
            <person name="Dluhosova J."/>
            <person name="Dluhos P."/>
            <person name="Patkova L."/>
            <person name="Nedelnik J."/>
            <person name="Repkova J."/>
        </authorList>
    </citation>
    <scope>NUCLEOTIDE SEQUENCE [LARGE SCALE GENOMIC DNA]</scope>
    <source>
        <strain evidence="5">cv. Tatra</strain>
        <tissue evidence="4">Young leaves</tissue>
    </source>
</reference>
<sequence length="76" mass="8746">MESGKESNSVGAGIQKKRTFKKFSYRGVDLNALLDMPPGEFVKLFPARPRRSFDRGLTRKPMSLIKRLRKAVCLYR</sequence>
<keyword evidence="2 4" id="KW-0689">Ribosomal protein</keyword>
<dbReference type="GO" id="GO:0022627">
    <property type="term" value="C:cytosolic small ribosomal subunit"/>
    <property type="evidence" value="ECO:0007669"/>
    <property type="project" value="TreeGrafter"/>
</dbReference>
<dbReference type="EMBL" id="ASHM01016509">
    <property type="protein sequence ID" value="PNX98324.1"/>
    <property type="molecule type" value="Genomic_DNA"/>
</dbReference>
<keyword evidence="3" id="KW-0687">Ribonucleoprotein</keyword>
<organism evidence="4 5">
    <name type="scientific">Trifolium pratense</name>
    <name type="common">Red clover</name>
    <dbReference type="NCBI Taxonomy" id="57577"/>
    <lineage>
        <taxon>Eukaryota</taxon>
        <taxon>Viridiplantae</taxon>
        <taxon>Streptophyta</taxon>
        <taxon>Embryophyta</taxon>
        <taxon>Tracheophyta</taxon>
        <taxon>Spermatophyta</taxon>
        <taxon>Magnoliopsida</taxon>
        <taxon>eudicotyledons</taxon>
        <taxon>Gunneridae</taxon>
        <taxon>Pentapetalae</taxon>
        <taxon>rosids</taxon>
        <taxon>fabids</taxon>
        <taxon>Fabales</taxon>
        <taxon>Fabaceae</taxon>
        <taxon>Papilionoideae</taxon>
        <taxon>50 kb inversion clade</taxon>
        <taxon>NPAAA clade</taxon>
        <taxon>Hologalegina</taxon>
        <taxon>IRL clade</taxon>
        <taxon>Trifolieae</taxon>
        <taxon>Trifolium</taxon>
    </lineage>
</organism>
<dbReference type="Gene3D" id="3.30.860.10">
    <property type="entry name" value="30s Ribosomal Protein S19, Chain A"/>
    <property type="match status" value="1"/>
</dbReference>
<accession>A0A2K3N5Q0</accession>
<dbReference type="PANTHER" id="PTHR11880:SF2">
    <property type="entry name" value="SMALL RIBOSOMAL SUBUNIT PROTEIN US19"/>
    <property type="match status" value="1"/>
</dbReference>